<protein>
    <submittedName>
        <fullName evidence="1">Uncharacterized protein</fullName>
    </submittedName>
</protein>
<gene>
    <name evidence="1" type="ORF">WKW80_05780</name>
</gene>
<evidence type="ECO:0000313" key="2">
    <source>
        <dbReference type="Proteomes" id="UP001363010"/>
    </source>
</evidence>
<proteinExistence type="predicted"/>
<dbReference type="EMBL" id="JBBKZV010000002">
    <property type="protein sequence ID" value="MEJ8821546.1"/>
    <property type="molecule type" value="Genomic_DNA"/>
</dbReference>
<keyword evidence="2" id="KW-1185">Reference proteome</keyword>
<evidence type="ECO:0000313" key="1">
    <source>
        <dbReference type="EMBL" id="MEJ8821546.1"/>
    </source>
</evidence>
<name>A0ABU8VUQ5_9BURK</name>
<reference evidence="1 2" key="1">
    <citation type="submission" date="2024-03" db="EMBL/GenBank/DDBJ databases">
        <title>Novel species of the genus Variovorax.</title>
        <authorList>
            <person name="Liu Q."/>
            <person name="Xin Y.-H."/>
        </authorList>
    </citation>
    <scope>NUCLEOTIDE SEQUENCE [LARGE SCALE GENOMIC DNA]</scope>
    <source>
        <strain evidence="1 2">KACC 18501</strain>
    </source>
</reference>
<comment type="caution">
    <text evidence="1">The sequence shown here is derived from an EMBL/GenBank/DDBJ whole genome shotgun (WGS) entry which is preliminary data.</text>
</comment>
<sequence length="134" mass="14623">MTQAIKQAILTAARSAGRKLLVQKNRTKFAVTAALMTCMAAQADVTYVKHLTSVADIVSTPSLLNNTPGSLYLTDEQAGTCALSRGYVAYVRGATGRTIFGCWTNYNGMVQWWDQHGASAMLYPTDFTKVELHK</sequence>
<organism evidence="1 2">
    <name type="scientific">Variovorax humicola</name>
    <dbReference type="NCBI Taxonomy" id="1769758"/>
    <lineage>
        <taxon>Bacteria</taxon>
        <taxon>Pseudomonadati</taxon>
        <taxon>Pseudomonadota</taxon>
        <taxon>Betaproteobacteria</taxon>
        <taxon>Burkholderiales</taxon>
        <taxon>Comamonadaceae</taxon>
        <taxon>Variovorax</taxon>
    </lineage>
</organism>
<dbReference type="Proteomes" id="UP001363010">
    <property type="component" value="Unassembled WGS sequence"/>
</dbReference>
<accession>A0ABU8VUQ5</accession>
<dbReference type="RefSeq" id="WP_340362589.1">
    <property type="nucleotide sequence ID" value="NZ_JBBKZV010000002.1"/>
</dbReference>